<keyword evidence="5 6" id="KW-0472">Membrane</keyword>
<keyword evidence="4 6" id="KW-1133">Transmembrane helix</keyword>
<evidence type="ECO:0000256" key="2">
    <source>
        <dbReference type="ARBA" id="ARBA00022448"/>
    </source>
</evidence>
<dbReference type="PANTHER" id="PTHR23506">
    <property type="entry name" value="GH10249P"/>
    <property type="match status" value="1"/>
</dbReference>
<dbReference type="AlphaFoldDB" id="A0AA36CW05"/>
<feature type="transmembrane region" description="Helical" evidence="6">
    <location>
        <begin position="78"/>
        <end position="105"/>
    </location>
</feature>
<feature type="transmembrane region" description="Helical" evidence="6">
    <location>
        <begin position="140"/>
        <end position="163"/>
    </location>
</feature>
<dbReference type="GO" id="GO:0016020">
    <property type="term" value="C:membrane"/>
    <property type="evidence" value="ECO:0007669"/>
    <property type="project" value="UniProtKB-SubCell"/>
</dbReference>
<gene>
    <name evidence="7" type="ORF">MSPICULIGERA_LOCUS14249</name>
</gene>
<name>A0AA36CW05_9BILA</name>
<sequence>MSLNAIKAWELRETDKKTESYPGSLGLTAELYQEEAERSKAMGIALGGMSLVVLPPKVEKRKIESRPNSLRKLLLDPYVMAAAAAILASNFAIAVLSPGLSLWMIEKWDSNALDLGLLFLPSSVAYLAGSQVFPMLSVKLGSWLCILVSLPIIATCLATMSLFNSQWGLAAPITVIGLMLSLIETSVLPLMGTLADARQNGVYGIFWHLKLY</sequence>
<keyword evidence="8" id="KW-1185">Reference proteome</keyword>
<dbReference type="SUPFAM" id="SSF103473">
    <property type="entry name" value="MFS general substrate transporter"/>
    <property type="match status" value="1"/>
</dbReference>
<evidence type="ECO:0000256" key="4">
    <source>
        <dbReference type="ARBA" id="ARBA00022989"/>
    </source>
</evidence>
<dbReference type="PANTHER" id="PTHR23506:SF23">
    <property type="entry name" value="GH10249P"/>
    <property type="match status" value="1"/>
</dbReference>
<evidence type="ECO:0000313" key="8">
    <source>
        <dbReference type="Proteomes" id="UP001177023"/>
    </source>
</evidence>
<evidence type="ECO:0000313" key="7">
    <source>
        <dbReference type="EMBL" id="CAJ0575949.1"/>
    </source>
</evidence>
<comment type="subcellular location">
    <subcellularLocation>
        <location evidence="1">Membrane</location>
        <topology evidence="1">Multi-pass membrane protein</topology>
    </subcellularLocation>
</comment>
<dbReference type="EMBL" id="CATQJA010002641">
    <property type="protein sequence ID" value="CAJ0575949.1"/>
    <property type="molecule type" value="Genomic_DNA"/>
</dbReference>
<protein>
    <submittedName>
        <fullName evidence="7">Uncharacterized protein</fullName>
    </submittedName>
</protein>
<keyword evidence="2" id="KW-0813">Transport</keyword>
<keyword evidence="3 6" id="KW-0812">Transmembrane</keyword>
<dbReference type="InterPro" id="IPR050930">
    <property type="entry name" value="MFS_Vesicular_Transporter"/>
</dbReference>
<dbReference type="Gene3D" id="1.20.1250.20">
    <property type="entry name" value="MFS general substrate transporter like domains"/>
    <property type="match status" value="1"/>
</dbReference>
<dbReference type="Proteomes" id="UP001177023">
    <property type="component" value="Unassembled WGS sequence"/>
</dbReference>
<evidence type="ECO:0000256" key="1">
    <source>
        <dbReference type="ARBA" id="ARBA00004141"/>
    </source>
</evidence>
<organism evidence="7 8">
    <name type="scientific">Mesorhabditis spiculigera</name>
    <dbReference type="NCBI Taxonomy" id="96644"/>
    <lineage>
        <taxon>Eukaryota</taxon>
        <taxon>Metazoa</taxon>
        <taxon>Ecdysozoa</taxon>
        <taxon>Nematoda</taxon>
        <taxon>Chromadorea</taxon>
        <taxon>Rhabditida</taxon>
        <taxon>Rhabditina</taxon>
        <taxon>Rhabditomorpha</taxon>
        <taxon>Rhabditoidea</taxon>
        <taxon>Rhabditidae</taxon>
        <taxon>Mesorhabditinae</taxon>
        <taxon>Mesorhabditis</taxon>
    </lineage>
</organism>
<evidence type="ECO:0000256" key="6">
    <source>
        <dbReference type="SAM" id="Phobius"/>
    </source>
</evidence>
<reference evidence="7" key="1">
    <citation type="submission" date="2023-06" db="EMBL/GenBank/DDBJ databases">
        <authorList>
            <person name="Delattre M."/>
        </authorList>
    </citation>
    <scope>NUCLEOTIDE SEQUENCE</scope>
    <source>
        <strain evidence="7">AF72</strain>
    </source>
</reference>
<dbReference type="GO" id="GO:0022857">
    <property type="term" value="F:transmembrane transporter activity"/>
    <property type="evidence" value="ECO:0007669"/>
    <property type="project" value="TreeGrafter"/>
</dbReference>
<evidence type="ECO:0000256" key="3">
    <source>
        <dbReference type="ARBA" id="ARBA00022692"/>
    </source>
</evidence>
<feature type="transmembrane region" description="Helical" evidence="6">
    <location>
        <begin position="169"/>
        <end position="190"/>
    </location>
</feature>
<feature type="transmembrane region" description="Helical" evidence="6">
    <location>
        <begin position="111"/>
        <end position="128"/>
    </location>
</feature>
<proteinExistence type="predicted"/>
<evidence type="ECO:0000256" key="5">
    <source>
        <dbReference type="ARBA" id="ARBA00023136"/>
    </source>
</evidence>
<comment type="caution">
    <text evidence="7">The sequence shown here is derived from an EMBL/GenBank/DDBJ whole genome shotgun (WGS) entry which is preliminary data.</text>
</comment>
<feature type="non-terminal residue" evidence="7">
    <location>
        <position position="212"/>
    </location>
</feature>
<dbReference type="InterPro" id="IPR036259">
    <property type="entry name" value="MFS_trans_sf"/>
</dbReference>
<accession>A0AA36CW05</accession>